<name>A0ABX8PT91_9PSED</name>
<evidence type="ECO:0000313" key="9">
    <source>
        <dbReference type="Proteomes" id="UP000646386"/>
    </source>
</evidence>
<gene>
    <name evidence="8" type="ORF">HU718_021310</name>
</gene>
<dbReference type="InterPro" id="IPR053876">
    <property type="entry name" value="Phage_int_M"/>
</dbReference>
<dbReference type="EMBL" id="CP077089">
    <property type="protein sequence ID" value="QXI04562.1"/>
    <property type="molecule type" value="Genomic_DNA"/>
</dbReference>
<dbReference type="PROSITE" id="PS51898">
    <property type="entry name" value="TYR_RECOMBINASE"/>
    <property type="match status" value="1"/>
</dbReference>
<dbReference type="InterPro" id="IPR002104">
    <property type="entry name" value="Integrase_catalytic"/>
</dbReference>
<dbReference type="InterPro" id="IPR038488">
    <property type="entry name" value="Integrase_DNA-bd_sf"/>
</dbReference>
<keyword evidence="2" id="KW-0229">DNA integration</keyword>
<keyword evidence="4" id="KW-0233">DNA recombination</keyword>
<dbReference type="Pfam" id="PF00589">
    <property type="entry name" value="Phage_integrase"/>
    <property type="match status" value="1"/>
</dbReference>
<dbReference type="PANTHER" id="PTHR30629">
    <property type="entry name" value="PROPHAGE INTEGRASE"/>
    <property type="match status" value="1"/>
</dbReference>
<evidence type="ECO:0000256" key="3">
    <source>
        <dbReference type="ARBA" id="ARBA00023125"/>
    </source>
</evidence>
<proteinExistence type="inferred from homology"/>
<keyword evidence="3 5" id="KW-0238">DNA-binding</keyword>
<dbReference type="InterPro" id="IPR050808">
    <property type="entry name" value="Phage_Integrase"/>
</dbReference>
<evidence type="ECO:0000256" key="2">
    <source>
        <dbReference type="ARBA" id="ARBA00022908"/>
    </source>
</evidence>
<dbReference type="PANTHER" id="PTHR30629:SF2">
    <property type="entry name" value="PROPHAGE INTEGRASE INTS-RELATED"/>
    <property type="match status" value="1"/>
</dbReference>
<dbReference type="PROSITE" id="PS51900">
    <property type="entry name" value="CB"/>
    <property type="match status" value="1"/>
</dbReference>
<dbReference type="Gene3D" id="1.10.443.10">
    <property type="entry name" value="Intergrase catalytic core"/>
    <property type="match status" value="1"/>
</dbReference>
<protein>
    <submittedName>
        <fullName evidence="8">Site-specific integrase</fullName>
    </submittedName>
</protein>
<organism evidence="8 9">
    <name type="scientific">Pseudomonas tensinigenes</name>
    <dbReference type="NCBI Taxonomy" id="2745511"/>
    <lineage>
        <taxon>Bacteria</taxon>
        <taxon>Pseudomonadati</taxon>
        <taxon>Pseudomonadota</taxon>
        <taxon>Gammaproteobacteria</taxon>
        <taxon>Pseudomonadales</taxon>
        <taxon>Pseudomonadaceae</taxon>
        <taxon>Pseudomonas</taxon>
    </lineage>
</organism>
<dbReference type="InterPro" id="IPR011010">
    <property type="entry name" value="DNA_brk_join_enz"/>
</dbReference>
<reference evidence="8 9" key="2">
    <citation type="journal article" date="2021" name="Microorganisms">
        <title>The Ever-Expanding Pseudomonas Genus: Description of 43 New Species and Partition of the Pseudomonas putida Group.</title>
        <authorList>
            <person name="Girard L."/>
            <person name="Lood C."/>
            <person name="Hofte M."/>
            <person name="Vandamme P."/>
            <person name="Rokni-Zadeh H."/>
            <person name="van Noort V."/>
            <person name="Lavigne R."/>
            <person name="De Mot R."/>
        </authorList>
    </citation>
    <scope>NUCLEOTIDE SEQUENCE [LARGE SCALE GENOMIC DNA]</scope>
    <source>
        <strain evidence="8 9">ZA 5.3</strain>
    </source>
</reference>
<sequence>MQKPLTPVIRRQADSDENIALIIKELQKPGKYSEGTIRGLYLQVSGTSQLWRFKFLLDGKEGLFAIGAYPDISIAKARELAQEARTAVANGIAPKRARAIKEEAQRIQEGWIFTKIAEQWLEFNAGLAPKTLSGHRGVLKNHLYPVVGNMPVADIAVSQVKTILDRLAHSPTMARHSLTLLRMILDHAMNHELVDKNVAVGRGGLLKKHKTVHRAALESPEDLTEFLRRLNNFVAYNDSVISALWMLVLLPVRPAELAAMKWEQIDLDKAEWRFVVPKTGQPLIVPLPSQAVGQLRALQEHSRALNKKAVPNSSPFGNTAASEQVDPPTWVFPSAAKFGVPISADTLLVRMRTGLGYERGTITSHGFRSTFRTLGHEILKLDPIVLELCLGHRMPGALGATYARAQLLDQRREAMQKWADYIEELWAEVTGVA</sequence>
<evidence type="ECO:0000259" key="6">
    <source>
        <dbReference type="PROSITE" id="PS51898"/>
    </source>
</evidence>
<dbReference type="RefSeq" id="WP_186613912.1">
    <property type="nucleotide sequence ID" value="NZ_CP077089.1"/>
</dbReference>
<comment type="similarity">
    <text evidence="1">Belongs to the 'phage' integrase family.</text>
</comment>
<feature type="domain" description="Core-binding (CB)" evidence="7">
    <location>
        <begin position="111"/>
        <end position="189"/>
    </location>
</feature>
<dbReference type="Gene3D" id="3.30.160.390">
    <property type="entry name" value="Integrase, DNA-binding domain"/>
    <property type="match status" value="1"/>
</dbReference>
<dbReference type="Gene3D" id="1.10.150.130">
    <property type="match status" value="1"/>
</dbReference>
<keyword evidence="9" id="KW-1185">Reference proteome</keyword>
<evidence type="ECO:0000259" key="7">
    <source>
        <dbReference type="PROSITE" id="PS51900"/>
    </source>
</evidence>
<evidence type="ECO:0000256" key="4">
    <source>
        <dbReference type="ARBA" id="ARBA00023172"/>
    </source>
</evidence>
<dbReference type="InterPro" id="IPR013762">
    <property type="entry name" value="Integrase-like_cat_sf"/>
</dbReference>
<reference evidence="8 9" key="1">
    <citation type="journal article" date="2020" name="Microorganisms">
        <title>Reliable Identification of Environmental Pseudomonas Isolates Using the rpoD Gene.</title>
        <authorList>
            <consortium name="The Broad Institute Genome Sequencing Platform"/>
            <person name="Girard L."/>
            <person name="Lood C."/>
            <person name="Rokni-Zadeh H."/>
            <person name="van Noort V."/>
            <person name="Lavigne R."/>
            <person name="De Mot R."/>
        </authorList>
    </citation>
    <scope>NUCLEOTIDE SEQUENCE [LARGE SCALE GENOMIC DNA]</scope>
    <source>
        <strain evidence="8 9">ZA 5.3</strain>
    </source>
</reference>
<dbReference type="SUPFAM" id="SSF56349">
    <property type="entry name" value="DNA breaking-rejoining enzymes"/>
    <property type="match status" value="1"/>
</dbReference>
<feature type="domain" description="Tyr recombinase" evidence="6">
    <location>
        <begin position="218"/>
        <end position="415"/>
    </location>
</feature>
<dbReference type="InterPro" id="IPR010998">
    <property type="entry name" value="Integrase_recombinase_N"/>
</dbReference>
<dbReference type="Pfam" id="PF13356">
    <property type="entry name" value="Arm-DNA-bind_3"/>
    <property type="match status" value="1"/>
</dbReference>
<evidence type="ECO:0000313" key="8">
    <source>
        <dbReference type="EMBL" id="QXI04562.1"/>
    </source>
</evidence>
<evidence type="ECO:0000256" key="5">
    <source>
        <dbReference type="PROSITE-ProRule" id="PRU01248"/>
    </source>
</evidence>
<dbReference type="CDD" id="cd00801">
    <property type="entry name" value="INT_P4_C"/>
    <property type="match status" value="1"/>
</dbReference>
<dbReference type="InterPro" id="IPR025166">
    <property type="entry name" value="Integrase_DNA_bind_dom"/>
</dbReference>
<accession>A0ABX8PT91</accession>
<dbReference type="Proteomes" id="UP000646386">
    <property type="component" value="Chromosome"/>
</dbReference>
<dbReference type="InterPro" id="IPR044068">
    <property type="entry name" value="CB"/>
</dbReference>
<dbReference type="Pfam" id="PF22022">
    <property type="entry name" value="Phage_int_M"/>
    <property type="match status" value="1"/>
</dbReference>
<evidence type="ECO:0000256" key="1">
    <source>
        <dbReference type="ARBA" id="ARBA00008857"/>
    </source>
</evidence>